<sequence length="39" mass="4669">MDKKETKHLLKIKKEDYPQIFDFLENVPRGTKTAHIREA</sequence>
<gene>
    <name evidence="1" type="ORF">SUM_0041p2</name>
</gene>
<geneLocation type="plasmid" evidence="1">
    <name>p18813-P03</name>
</geneLocation>
<name>E4PYH1_STAAU</name>
<organism evidence="1">
    <name type="scientific">Staphylococcus aureus</name>
    <dbReference type="NCBI Taxonomy" id="1280"/>
    <lineage>
        <taxon>Bacteria</taxon>
        <taxon>Bacillati</taxon>
        <taxon>Bacillota</taxon>
        <taxon>Bacilli</taxon>
        <taxon>Bacillales</taxon>
        <taxon>Staphylococcaceae</taxon>
        <taxon>Staphylococcus</taxon>
    </lineage>
</organism>
<evidence type="ECO:0000313" key="1">
    <source>
        <dbReference type="EMBL" id="ADM29117.1"/>
    </source>
</evidence>
<dbReference type="AlphaFoldDB" id="E4PYH1"/>
<dbReference type="EMBL" id="CP002145">
    <property type="protein sequence ID" value="ADM29117.1"/>
    <property type="molecule type" value="Genomic_DNA"/>
</dbReference>
<protein>
    <submittedName>
        <fullName evidence="1">Uncharacterized protein</fullName>
    </submittedName>
</protein>
<dbReference type="Gene3D" id="6.10.180.20">
    <property type="match status" value="1"/>
</dbReference>
<reference evidence="1" key="1">
    <citation type="journal article" date="2010" name="J. Clin. Microbiol.">
        <title>Complete nucleotide sequence analysis of plasmids in strains of Staphylococcus aureus clone USA300 reveals a high level of identity among isolates with closely related core genome sequences.</title>
        <authorList>
            <person name="Kennedy A.D."/>
            <person name="Porcella S.F."/>
            <person name="Martens C."/>
            <person name="Whitney A.R."/>
            <person name="Braughton K.R."/>
            <person name="Chen L."/>
            <person name="Craig C.T."/>
            <person name="Tenover F.C."/>
            <person name="Kreiswirth B.N."/>
            <person name="Musser J.M."/>
            <person name="Deleo F.R."/>
        </authorList>
    </citation>
    <scope>NUCLEOTIDE SEQUENCE</scope>
    <source>
        <strain evidence="1">18813</strain>
        <plasmid evidence="1">p18813-P03</plasmid>
    </source>
</reference>
<accession>E4PYH1</accession>
<proteinExistence type="predicted"/>
<keyword evidence="1" id="KW-0614">Plasmid</keyword>